<protein>
    <submittedName>
        <fullName evidence="2">Uncharacterized protein</fullName>
    </submittedName>
</protein>
<proteinExistence type="predicted"/>
<keyword evidence="3" id="KW-1185">Reference proteome</keyword>
<feature type="compositionally biased region" description="Polar residues" evidence="1">
    <location>
        <begin position="209"/>
        <end position="220"/>
    </location>
</feature>
<reference evidence="2" key="1">
    <citation type="journal article" date="2023" name="PLoS Negl. Trop. Dis.">
        <title>A genome sequence for Biomphalaria pfeifferi, the major vector snail for the human-infecting parasite Schistosoma mansoni.</title>
        <authorList>
            <person name="Bu L."/>
            <person name="Lu L."/>
            <person name="Laidemitt M.R."/>
            <person name="Zhang S.M."/>
            <person name="Mutuku M."/>
            <person name="Mkoji G."/>
            <person name="Steinauer M."/>
            <person name="Loker E.S."/>
        </authorList>
    </citation>
    <scope>NUCLEOTIDE SEQUENCE</scope>
    <source>
        <strain evidence="2">KasaAsao</strain>
    </source>
</reference>
<dbReference type="CDD" id="cd00303">
    <property type="entry name" value="retropepsin_like"/>
    <property type="match status" value="1"/>
</dbReference>
<dbReference type="InterPro" id="IPR021109">
    <property type="entry name" value="Peptidase_aspartic_dom_sf"/>
</dbReference>
<accession>A0AAD8C203</accession>
<reference evidence="2" key="2">
    <citation type="submission" date="2023-04" db="EMBL/GenBank/DDBJ databases">
        <authorList>
            <person name="Bu L."/>
            <person name="Lu L."/>
            <person name="Laidemitt M.R."/>
            <person name="Zhang S.M."/>
            <person name="Mutuku M."/>
            <person name="Mkoji G."/>
            <person name="Steinauer M."/>
            <person name="Loker E.S."/>
        </authorList>
    </citation>
    <scope>NUCLEOTIDE SEQUENCE</scope>
    <source>
        <strain evidence="2">KasaAsao</strain>
        <tissue evidence="2">Whole Snail</tissue>
    </source>
</reference>
<feature type="region of interest" description="Disordered" evidence="1">
    <location>
        <begin position="119"/>
        <end position="227"/>
    </location>
</feature>
<organism evidence="2 3">
    <name type="scientific">Biomphalaria pfeifferi</name>
    <name type="common">Bloodfluke planorb</name>
    <name type="synonym">Freshwater snail</name>
    <dbReference type="NCBI Taxonomy" id="112525"/>
    <lineage>
        <taxon>Eukaryota</taxon>
        <taxon>Metazoa</taxon>
        <taxon>Spiralia</taxon>
        <taxon>Lophotrochozoa</taxon>
        <taxon>Mollusca</taxon>
        <taxon>Gastropoda</taxon>
        <taxon>Heterobranchia</taxon>
        <taxon>Euthyneura</taxon>
        <taxon>Panpulmonata</taxon>
        <taxon>Hygrophila</taxon>
        <taxon>Lymnaeoidea</taxon>
        <taxon>Planorbidae</taxon>
        <taxon>Biomphalaria</taxon>
    </lineage>
</organism>
<evidence type="ECO:0000313" key="3">
    <source>
        <dbReference type="Proteomes" id="UP001233172"/>
    </source>
</evidence>
<sequence>MEVLPVLPHPVSSPPGIETILVNGQYVQSLFDTGCAVSSVICKALVDLTDRTVTIQSLDREIPPKVLPITRVHVECKFVHGTIDAVVMDTPVYDFILGSKYVPLGVVNKPYFYLPVGRSTKQKSGSNQQVGSPGRHTHTPSPDSSAKLKPLRPGIDTARKSQVKPYPHTREGLLDPGYSAKIMRPSPDIDHVRKSQGKPNPRARENTSHHGSSATTQYQPSPGIDCVRKPRCKPDYSTRGDVLHQNSTSFIRPLFPDIDHVRRNRGKLTTYSREEAPHVHMCLGCPVKAPIPIPSPPQEGNITHPITQSTLPSNPKCFTQVTTYSGTGSRPKTDLDRLSSWHGYPFIFPDFFSNAVITTDSIVRVTSVHSHFMNLLR</sequence>
<dbReference type="AlphaFoldDB" id="A0AAD8C203"/>
<evidence type="ECO:0000313" key="2">
    <source>
        <dbReference type="EMBL" id="KAK0064783.1"/>
    </source>
</evidence>
<gene>
    <name evidence="2" type="ORF">Bpfe_005872</name>
</gene>
<feature type="compositionally biased region" description="Polar residues" evidence="1">
    <location>
        <begin position="122"/>
        <end position="131"/>
    </location>
</feature>
<comment type="caution">
    <text evidence="2">The sequence shown here is derived from an EMBL/GenBank/DDBJ whole genome shotgun (WGS) entry which is preliminary data.</text>
</comment>
<dbReference type="SUPFAM" id="SSF50630">
    <property type="entry name" value="Acid proteases"/>
    <property type="match status" value="1"/>
</dbReference>
<dbReference type="Proteomes" id="UP001233172">
    <property type="component" value="Unassembled WGS sequence"/>
</dbReference>
<evidence type="ECO:0000256" key="1">
    <source>
        <dbReference type="SAM" id="MobiDB-lite"/>
    </source>
</evidence>
<dbReference type="EMBL" id="JASAOG010000016">
    <property type="protein sequence ID" value="KAK0064783.1"/>
    <property type="molecule type" value="Genomic_DNA"/>
</dbReference>
<name>A0AAD8C203_BIOPF</name>